<dbReference type="InterPro" id="IPR045295">
    <property type="entry name" value="Complex1_LYR_SDHAF1_LYRM8"/>
</dbReference>
<protein>
    <submittedName>
        <fullName evidence="6">Succinate dehydrogenase assembly factor 1, mitochondrial</fullName>
    </submittedName>
</protein>
<comment type="subcellular location">
    <subcellularLocation>
        <location evidence="1">Mitochondrion matrix</location>
    </subcellularLocation>
</comment>
<dbReference type="InterPro" id="IPR008011">
    <property type="entry name" value="Complex1_LYR_dom"/>
</dbReference>
<keyword evidence="2" id="KW-0496">Mitochondrion</keyword>
<dbReference type="GO" id="GO:0005759">
    <property type="term" value="C:mitochondrial matrix"/>
    <property type="evidence" value="ECO:0007669"/>
    <property type="project" value="UniProtKB-SubCell"/>
</dbReference>
<feature type="domain" description="Complex 1 LYR protein" evidence="5">
    <location>
        <begin position="9"/>
        <end position="68"/>
    </location>
</feature>
<reference evidence="6 7" key="1">
    <citation type="submission" date="2018-06" db="EMBL/GenBank/DDBJ databases">
        <title>Whole genome sequencing of Candida tropicalis (genome annotated by CSBL at Korea University).</title>
        <authorList>
            <person name="Ahn J."/>
        </authorList>
    </citation>
    <scope>NUCLEOTIDE SEQUENCE [LARGE SCALE GENOMIC DNA]</scope>
    <source>
        <strain evidence="6 7">ATCC 20962</strain>
    </source>
</reference>
<evidence type="ECO:0000259" key="5">
    <source>
        <dbReference type="Pfam" id="PF05347"/>
    </source>
</evidence>
<dbReference type="GO" id="GO:0034553">
    <property type="term" value="P:mitochondrial respiratory chain complex II assembly"/>
    <property type="evidence" value="ECO:0007669"/>
    <property type="project" value="InterPro"/>
</dbReference>
<evidence type="ECO:0000256" key="2">
    <source>
        <dbReference type="ARBA" id="ARBA00023128"/>
    </source>
</evidence>
<keyword evidence="3" id="KW-0143">Chaperone</keyword>
<dbReference type="STRING" id="5486.A0A367Y011"/>
<dbReference type="EMBL" id="QLNQ01000027">
    <property type="protein sequence ID" value="RCK58979.1"/>
    <property type="molecule type" value="Genomic_DNA"/>
</dbReference>
<dbReference type="OrthoDB" id="273010at2759"/>
<dbReference type="AlphaFoldDB" id="A0A367Y011"/>
<dbReference type="PANTHER" id="PTHR13675:SF1">
    <property type="entry name" value="SUCCINATE DEHYDROGENASE ASSEMBLY FACTOR 1, MITOCHONDRIAL"/>
    <property type="match status" value="1"/>
</dbReference>
<sequence length="78" mass="9398">MARLSGLQKEVLHLYKDCLRTVRSKPVDTRAHWRGFIREEFGKYRGLPKKQFNTIEHLIRNGHRKLEMFKNPQIKDVH</sequence>
<evidence type="ECO:0000313" key="7">
    <source>
        <dbReference type="Proteomes" id="UP000253472"/>
    </source>
</evidence>
<name>A0A367Y011_9ASCO</name>
<gene>
    <name evidence="6" type="primary">SDH6</name>
    <name evidence="6" type="ORF">Cantr_07276</name>
</gene>
<comment type="caution">
    <text evidence="6">The sequence shown here is derived from an EMBL/GenBank/DDBJ whole genome shotgun (WGS) entry which is preliminary data.</text>
</comment>
<dbReference type="Proteomes" id="UP000253472">
    <property type="component" value="Unassembled WGS sequence"/>
</dbReference>
<comment type="similarity">
    <text evidence="4">Belongs to the complex I LYR family. SDHAF1 subfamily.</text>
</comment>
<evidence type="ECO:0000313" key="6">
    <source>
        <dbReference type="EMBL" id="RCK58979.1"/>
    </source>
</evidence>
<evidence type="ECO:0000256" key="4">
    <source>
        <dbReference type="ARBA" id="ARBA00025715"/>
    </source>
</evidence>
<dbReference type="CDD" id="cd20268">
    <property type="entry name" value="Complex1_LYR_SDHAF1_LYRM8"/>
    <property type="match status" value="1"/>
</dbReference>
<keyword evidence="7" id="KW-1185">Reference proteome</keyword>
<dbReference type="Pfam" id="PF05347">
    <property type="entry name" value="Complex1_LYR"/>
    <property type="match status" value="1"/>
</dbReference>
<accession>A0A367Y011</accession>
<organism evidence="6 7">
    <name type="scientific">Candida viswanathii</name>
    <dbReference type="NCBI Taxonomy" id="5486"/>
    <lineage>
        <taxon>Eukaryota</taxon>
        <taxon>Fungi</taxon>
        <taxon>Dikarya</taxon>
        <taxon>Ascomycota</taxon>
        <taxon>Saccharomycotina</taxon>
        <taxon>Pichiomycetes</taxon>
        <taxon>Debaryomycetaceae</taxon>
        <taxon>Candida/Lodderomyces clade</taxon>
        <taxon>Candida</taxon>
    </lineage>
</organism>
<evidence type="ECO:0000256" key="1">
    <source>
        <dbReference type="ARBA" id="ARBA00004305"/>
    </source>
</evidence>
<dbReference type="PANTHER" id="PTHR13675">
    <property type="entry name" value="LYR MOTIF-CONTAINING PROTEIN 2"/>
    <property type="match status" value="1"/>
</dbReference>
<evidence type="ECO:0000256" key="3">
    <source>
        <dbReference type="ARBA" id="ARBA00023186"/>
    </source>
</evidence>
<proteinExistence type="inferred from homology"/>